<dbReference type="Proteomes" id="UP000181897">
    <property type="component" value="Chromosome"/>
</dbReference>
<evidence type="ECO:0000256" key="2">
    <source>
        <dbReference type="SAM" id="MobiDB-lite"/>
    </source>
</evidence>
<sequence length="767" mass="87272">MTTKTGKTATRKKTARKPAENASASRKKPAAKRTAVVVLGMHRSGTSATAGVLNLLGCDTPANQMKPTKDNEKGYFESESVYKLHNDLLSSAGSSWDDWLPINPGWFKSSRVEEFHDRALELVKNEFGDSRLFVLKDPRICRLVPFWEDVLKESGAATRYVLTHRNPLEVAASLERRDNMNTGNAMLIWLRHVLDAEASTRGKSRCFMNFTSLLQNWAGAMTKVQQTLDLSLPRFSVGVYAEVESFLDRNLKHHDQPPEATLDNPMLSEWVRDTYAILEKWAATGEVRTDHKKLDATRAALTSAATTFAPVIQDSRKTAQTLKARETDVNALQEERSKLESRLKDAITARDNLAENRDAIRSERDALRNDLTSVEAERDSVRQTLTKTMSEKASLDGSLTAVEAERNKLKESLSNEVRTLQQERADFEKRYADLAAERDEHARKRESLVAENASLRESRNETAAARDALRAQVADAKARLEAVEEAKRSLEQERDAHAEERASFQQEKESLQKKLSRLQTAFDQSVKEQDRVSSQLVTLTDTHDRVLRKRDELAAERNRLMKDRDDLSGQRDRLAEERDVVVSERDSLKKSADDLSREKREIQTRLETLAAEQEVDRATLRTVQDELAQARSALAQRTHEAEQTHRELQALKAEQPDRDRRFVEMKTALSRKETALEQEAARISQLQRSVSDKSNQIAILETSVKTQQREITELTRILMENEQSTKAEIAELRSRGAYAEAAWESMRESTSWRITAPLRWVVRRIRN</sequence>
<evidence type="ECO:0000313" key="3">
    <source>
        <dbReference type="EMBL" id="APE45118.1"/>
    </source>
</evidence>
<dbReference type="PANTHER" id="PTHR45615:SF40">
    <property type="entry name" value="MYOSIN HEAVY CHAIN, NON-MUSCLE"/>
    <property type="match status" value="1"/>
</dbReference>
<name>A0A1J0WLR9_9RHOB</name>
<dbReference type="Gene3D" id="3.40.50.300">
    <property type="entry name" value="P-loop containing nucleotide triphosphate hydrolases"/>
    <property type="match status" value="1"/>
</dbReference>
<dbReference type="PANTHER" id="PTHR45615">
    <property type="entry name" value="MYOSIN HEAVY CHAIN, NON-MUSCLE"/>
    <property type="match status" value="1"/>
</dbReference>
<evidence type="ECO:0000256" key="1">
    <source>
        <dbReference type="SAM" id="Coils"/>
    </source>
</evidence>
<dbReference type="OrthoDB" id="7210452at2"/>
<dbReference type="Gene3D" id="1.10.287.1490">
    <property type="match status" value="1"/>
</dbReference>
<evidence type="ECO:0008006" key="5">
    <source>
        <dbReference type="Google" id="ProtNLM"/>
    </source>
</evidence>
<keyword evidence="4" id="KW-1185">Reference proteome</keyword>
<evidence type="ECO:0000313" key="4">
    <source>
        <dbReference type="Proteomes" id="UP000181897"/>
    </source>
</evidence>
<dbReference type="GO" id="GO:0016460">
    <property type="term" value="C:myosin II complex"/>
    <property type="evidence" value="ECO:0007669"/>
    <property type="project" value="TreeGrafter"/>
</dbReference>
<accession>A0A1J0WLR9</accession>
<dbReference type="InterPro" id="IPR027417">
    <property type="entry name" value="P-loop_NTPase"/>
</dbReference>
<feature type="region of interest" description="Disordered" evidence="2">
    <location>
        <begin position="488"/>
        <end position="509"/>
    </location>
</feature>
<feature type="region of interest" description="Disordered" evidence="2">
    <location>
        <begin position="1"/>
        <end position="33"/>
    </location>
</feature>
<dbReference type="KEGG" id="suam:BOO69_18130"/>
<proteinExistence type="predicted"/>
<reference evidence="3 4" key="1">
    <citation type="submission" date="2016-11" db="EMBL/GenBank/DDBJ databases">
        <title>Complete genome sequence of Sulfitobacter sp. AM1-D1, a toxic bacteria associated with marine dinoflagellate Alexandrium minutum in East China Sea.</title>
        <authorList>
            <person name="Yang Q."/>
            <person name="Zhang X."/>
            <person name="Tian X."/>
        </authorList>
    </citation>
    <scope>NUCLEOTIDE SEQUENCE [LARGE SCALE GENOMIC DNA]</scope>
    <source>
        <strain evidence="3 4">AM1-D1</strain>
    </source>
</reference>
<gene>
    <name evidence="3" type="ORF">BOO69_18130</name>
</gene>
<dbReference type="GO" id="GO:0005737">
    <property type="term" value="C:cytoplasm"/>
    <property type="evidence" value="ECO:0007669"/>
    <property type="project" value="TreeGrafter"/>
</dbReference>
<feature type="coiled-coil region" evidence="1">
    <location>
        <begin position="322"/>
        <end position="384"/>
    </location>
</feature>
<organism evidence="3 4">
    <name type="scientific">Sulfitobacter alexandrii</name>
    <dbReference type="NCBI Taxonomy" id="1917485"/>
    <lineage>
        <taxon>Bacteria</taxon>
        <taxon>Pseudomonadati</taxon>
        <taxon>Pseudomonadota</taxon>
        <taxon>Alphaproteobacteria</taxon>
        <taxon>Rhodobacterales</taxon>
        <taxon>Roseobacteraceae</taxon>
        <taxon>Sulfitobacter</taxon>
    </lineage>
</organism>
<protein>
    <recommendedName>
        <fullName evidence="5">Sulfotransferase family protein</fullName>
    </recommendedName>
</protein>
<dbReference type="GO" id="GO:0000146">
    <property type="term" value="F:microfilament motor activity"/>
    <property type="evidence" value="ECO:0007669"/>
    <property type="project" value="TreeGrafter"/>
</dbReference>
<dbReference type="AlphaFoldDB" id="A0A1J0WLR9"/>
<dbReference type="SUPFAM" id="SSF52540">
    <property type="entry name" value="P-loop containing nucleoside triphosphate hydrolases"/>
    <property type="match status" value="1"/>
</dbReference>
<keyword evidence="1" id="KW-0175">Coiled coil</keyword>
<dbReference type="GO" id="GO:0051015">
    <property type="term" value="F:actin filament binding"/>
    <property type="evidence" value="ECO:0007669"/>
    <property type="project" value="TreeGrafter"/>
</dbReference>
<dbReference type="EMBL" id="CP018076">
    <property type="protein sequence ID" value="APE45118.1"/>
    <property type="molecule type" value="Genomic_DNA"/>
</dbReference>
<dbReference type="GO" id="GO:0032982">
    <property type="term" value="C:myosin filament"/>
    <property type="evidence" value="ECO:0007669"/>
    <property type="project" value="TreeGrafter"/>
</dbReference>
<dbReference type="STRING" id="1917485.BOO69_18130"/>